<dbReference type="AlphaFoldDB" id="A0A7S3ZVG8"/>
<evidence type="ECO:0000256" key="3">
    <source>
        <dbReference type="ARBA" id="ARBA00023277"/>
    </source>
</evidence>
<accession>A0A7S3ZVG8</accession>
<feature type="transmembrane region" description="Helical" evidence="5">
    <location>
        <begin position="12"/>
        <end position="34"/>
    </location>
</feature>
<keyword evidence="5" id="KW-0472">Membrane</keyword>
<keyword evidence="1" id="KW-0808">Transferase</keyword>
<evidence type="ECO:0000256" key="5">
    <source>
        <dbReference type="SAM" id="Phobius"/>
    </source>
</evidence>
<dbReference type="InterPro" id="IPR019378">
    <property type="entry name" value="GDP-Fuc_O-FucTrfase"/>
</dbReference>
<evidence type="ECO:0000313" key="8">
    <source>
        <dbReference type="Proteomes" id="UP000789595"/>
    </source>
</evidence>
<dbReference type="GO" id="GO:0006004">
    <property type="term" value="P:fucose metabolic process"/>
    <property type="evidence" value="ECO:0007669"/>
    <property type="project" value="UniProtKB-KW"/>
</dbReference>
<reference evidence="7" key="2">
    <citation type="submission" date="2021-11" db="EMBL/GenBank/DDBJ databases">
        <authorList>
            <consortium name="Genoscope - CEA"/>
            <person name="William W."/>
        </authorList>
    </citation>
    <scope>NUCLEOTIDE SEQUENCE</scope>
</reference>
<feature type="compositionally biased region" description="Low complexity" evidence="4">
    <location>
        <begin position="378"/>
        <end position="396"/>
    </location>
</feature>
<keyword evidence="8" id="KW-1185">Reference proteome</keyword>
<dbReference type="EMBL" id="HBIW01012606">
    <property type="protein sequence ID" value="CAE0695383.1"/>
    <property type="molecule type" value="Transcribed_RNA"/>
</dbReference>
<evidence type="ECO:0000313" key="6">
    <source>
        <dbReference type="EMBL" id="CAE0695383.1"/>
    </source>
</evidence>
<dbReference type="Pfam" id="PF10250">
    <property type="entry name" value="O-FucT"/>
    <property type="match status" value="1"/>
</dbReference>
<gene>
    <name evidence="6" type="ORF">PCAL00307_LOCUS10819</name>
    <name evidence="7" type="ORF">PECAL_4P17560</name>
</gene>
<dbReference type="Gene3D" id="3.40.50.11350">
    <property type="match status" value="1"/>
</dbReference>
<dbReference type="Proteomes" id="UP000789595">
    <property type="component" value="Unassembled WGS sequence"/>
</dbReference>
<evidence type="ECO:0000256" key="1">
    <source>
        <dbReference type="ARBA" id="ARBA00022679"/>
    </source>
</evidence>
<dbReference type="PANTHER" id="PTHR31469">
    <property type="entry name" value="OS07G0633600 PROTEIN"/>
    <property type="match status" value="1"/>
</dbReference>
<organism evidence="6">
    <name type="scientific">Pelagomonas calceolata</name>
    <dbReference type="NCBI Taxonomy" id="35677"/>
    <lineage>
        <taxon>Eukaryota</taxon>
        <taxon>Sar</taxon>
        <taxon>Stramenopiles</taxon>
        <taxon>Ochrophyta</taxon>
        <taxon>Pelagophyceae</taxon>
        <taxon>Pelagomonadales</taxon>
        <taxon>Pelagomonadaceae</taxon>
        <taxon>Pelagomonas</taxon>
    </lineage>
</organism>
<sequence length="832" mass="93376">MEQQRPRRRCSLARVLVGVVIFALVAFVATHGWLQSLQDVEREVEHLFHPHQMGRDHFVRAPTDGADTLCDEGGCRSVPQPELPVEVQTDATDDVSRPGTRQNVAERVYHRRRQGDGSTAAEAAARAEAERRAAEEGERKRVKAAEAAAAREAPRETRHHYPREDDGAIRARRAREVHLGIRDAGPHALATGYTGSDFVEEDNDPNAPEDLQKHFEETAVLWDRVRRELDKLPIPLVEEPTGKELYHQGYDPWDFKCYDLSCLEGRNLTYTPPPGVVVRAGGKREFDNEGPNVHESLRMLGGKPATELREFPEVVAKRKRGEKPYLDDDDEAGGASLEAAVDVGVKATPARGDDDGENAAPAAVSDKSAVVFAGGSWAPTAQTERTTPAPTARPKTTLTTPIACKSAVYWRAPSHARSTLRRRHQSETHEKRYVTFEPDHGGWNNIRMGMETAALFAWSTGRILVLPAKARLYLVSKASKAHGPFDFYDLDLITEGGGVTTTEEYLKERTGTSVVEGCADEHLASCKALHFKLRDLAHTVLWKPRTDFLVLGTRFGAPDDTTTRSIKKHAAGRKLVDVDRHPSHNATTIHFATDAKRDLRFLTHFYTFMRWSRADMGRAARRVARDELRYRREIQCAAAEVIDLLKEKAHGRNWTAIHVRRGDFQFTEAKVDANAVLKAVDSVAQDSLIYVATDERKRDFFAPLAQKYSLVFLDDLATKGSKLQAALLEDPNWAGMVEQLICGAAPVFLGTWWSTFTGYITRIRGYRGLRPSTFYVLPKYRDAFIKTSKPVGGAAWWREWPTGFEDIDDDHRLFAFAREMSGHRHQDWHDAE</sequence>
<keyword evidence="5" id="KW-1133">Transmembrane helix</keyword>
<reference evidence="6" key="1">
    <citation type="submission" date="2021-01" db="EMBL/GenBank/DDBJ databases">
        <authorList>
            <person name="Corre E."/>
            <person name="Pelletier E."/>
            <person name="Niang G."/>
            <person name="Scheremetjew M."/>
            <person name="Finn R."/>
            <person name="Kale V."/>
            <person name="Holt S."/>
            <person name="Cochrane G."/>
            <person name="Meng A."/>
            <person name="Brown T."/>
            <person name="Cohen L."/>
        </authorList>
    </citation>
    <scope>NUCLEOTIDE SEQUENCE</scope>
    <source>
        <strain evidence="6">CCMP1756</strain>
    </source>
</reference>
<dbReference type="EMBL" id="CAKKNE010000004">
    <property type="protein sequence ID" value="CAH0374474.1"/>
    <property type="molecule type" value="Genomic_DNA"/>
</dbReference>
<keyword evidence="5" id="KW-0812">Transmembrane</keyword>
<keyword evidence="2" id="KW-0294">Fucose metabolism</keyword>
<evidence type="ECO:0000256" key="4">
    <source>
        <dbReference type="SAM" id="MobiDB-lite"/>
    </source>
</evidence>
<keyword evidence="3" id="KW-0119">Carbohydrate metabolism</keyword>
<evidence type="ECO:0000256" key="2">
    <source>
        <dbReference type="ARBA" id="ARBA00023253"/>
    </source>
</evidence>
<proteinExistence type="predicted"/>
<evidence type="ECO:0000313" key="7">
    <source>
        <dbReference type="EMBL" id="CAH0374474.1"/>
    </source>
</evidence>
<protein>
    <recommendedName>
        <fullName evidence="9">O-fucosyltransferase family protein</fullName>
    </recommendedName>
</protein>
<feature type="region of interest" description="Disordered" evidence="4">
    <location>
        <begin position="377"/>
        <end position="396"/>
    </location>
</feature>
<dbReference type="CDD" id="cd11296">
    <property type="entry name" value="O-FucT_like"/>
    <property type="match status" value="1"/>
</dbReference>
<dbReference type="GO" id="GO:0016740">
    <property type="term" value="F:transferase activity"/>
    <property type="evidence" value="ECO:0007669"/>
    <property type="project" value="UniProtKB-KW"/>
</dbReference>
<evidence type="ECO:0008006" key="9">
    <source>
        <dbReference type="Google" id="ProtNLM"/>
    </source>
</evidence>
<dbReference type="OrthoDB" id="202494at2759"/>
<dbReference type="PANTHER" id="PTHR31469:SF8">
    <property type="entry name" value="OS07G0641000 PROTEIN"/>
    <property type="match status" value="1"/>
</dbReference>
<name>A0A7S3ZVG8_9STRA</name>